<proteinExistence type="predicted"/>
<dbReference type="Proteomes" id="UP000596932">
    <property type="component" value="Unassembled WGS sequence"/>
</dbReference>
<comment type="caution">
    <text evidence="1">The sequence shown here is derived from an EMBL/GenBank/DDBJ whole genome shotgun (WGS) entry which is preliminary data.</text>
</comment>
<keyword evidence="2" id="KW-1185">Reference proteome</keyword>
<protein>
    <submittedName>
        <fullName evidence="1">Uncharacterized protein</fullName>
    </submittedName>
</protein>
<organism evidence="1 2">
    <name type="scientific">Pseudomonas chaetocerotis</name>
    <dbReference type="NCBI Taxonomy" id="2758695"/>
    <lineage>
        <taxon>Bacteria</taxon>
        <taxon>Pseudomonadati</taxon>
        <taxon>Pseudomonadota</taxon>
        <taxon>Gammaproteobacteria</taxon>
        <taxon>Pseudomonadales</taxon>
        <taxon>Pseudomonadaceae</taxon>
        <taxon>Pseudomonas</taxon>
    </lineage>
</organism>
<gene>
    <name evidence="1" type="ORF">H3221_16760</name>
</gene>
<sequence length="101" mass="11038">MSCTITYITNAQPGQDDRAHKRGRIPRKPVQWQASVWMIAPGGEKTTHSITVPACTAQDLIPAIGDRIDDLARENGQLCVQFGWTASAHGGLKKNRKGGKR</sequence>
<evidence type="ECO:0000313" key="2">
    <source>
        <dbReference type="Proteomes" id="UP000596932"/>
    </source>
</evidence>
<reference evidence="1" key="1">
    <citation type="submission" date="2020-07" db="EMBL/GenBank/DDBJ databases">
        <title>Pseudomonas chaetoceroseae sp. nov., a new member of the Pseudomonas oleovorans group isolated from a culture of Chaetoceros calcitrans.</title>
        <authorList>
            <person name="Girard L."/>
            <person name="Lood C."/>
            <person name="De Mot R."/>
            <person name="Baudart J."/>
        </authorList>
    </citation>
    <scope>NUCLEOTIDE SEQUENCE</scope>
    <source>
        <strain evidence="1">536</strain>
    </source>
</reference>
<dbReference type="EMBL" id="JACFYX010000016">
    <property type="protein sequence ID" value="MBG0836765.1"/>
    <property type="molecule type" value="Genomic_DNA"/>
</dbReference>
<accession>A0A931D3R4</accession>
<dbReference type="RefSeq" id="WP_196475936.1">
    <property type="nucleotide sequence ID" value="NZ_JACFYX020000015.1"/>
</dbReference>
<dbReference type="AlphaFoldDB" id="A0A931D3R4"/>
<name>A0A931D3R4_9PSED</name>
<evidence type="ECO:0000313" key="1">
    <source>
        <dbReference type="EMBL" id="MBG0836765.1"/>
    </source>
</evidence>